<dbReference type="Gene3D" id="3.30.460.10">
    <property type="entry name" value="Beta Polymerase, domain 2"/>
    <property type="match status" value="1"/>
</dbReference>
<comment type="caution">
    <text evidence="2">The sequence shown here is derived from an EMBL/GenBank/DDBJ whole genome shotgun (WGS) entry which is preliminary data.</text>
</comment>
<dbReference type="InterPro" id="IPR052548">
    <property type="entry name" value="Type_VII_TA_antitoxin"/>
</dbReference>
<evidence type="ECO:0000259" key="1">
    <source>
        <dbReference type="Pfam" id="PF01909"/>
    </source>
</evidence>
<evidence type="ECO:0000313" key="3">
    <source>
        <dbReference type="Proteomes" id="UP000669605"/>
    </source>
</evidence>
<accession>A0ABX1QJ57</accession>
<feature type="domain" description="Polymerase nucleotidyl transferase" evidence="1">
    <location>
        <begin position="17"/>
        <end position="101"/>
    </location>
</feature>
<evidence type="ECO:0000313" key="2">
    <source>
        <dbReference type="EMBL" id="NMH16026.1"/>
    </source>
</evidence>
<dbReference type="EMBL" id="JAAAUB010000002">
    <property type="protein sequence ID" value="NMH16026.1"/>
    <property type="molecule type" value="Genomic_DNA"/>
</dbReference>
<organism evidence="2 3">
    <name type="scientific">Tepidiphilus baoligensis</name>
    <dbReference type="NCBI Taxonomy" id="2698687"/>
    <lineage>
        <taxon>Bacteria</taxon>
        <taxon>Pseudomonadati</taxon>
        <taxon>Pseudomonadota</taxon>
        <taxon>Hydrogenophilia</taxon>
        <taxon>Hydrogenophilales</taxon>
        <taxon>Hydrogenophilaceae</taxon>
        <taxon>Tepidiphilus</taxon>
    </lineage>
</organism>
<dbReference type="InterPro" id="IPR002934">
    <property type="entry name" value="Polymerase_NTP_transf_dom"/>
</dbReference>
<dbReference type="Pfam" id="PF01909">
    <property type="entry name" value="NTP_transf_2"/>
    <property type="match status" value="1"/>
</dbReference>
<proteinExistence type="predicted"/>
<reference evidence="2 3" key="1">
    <citation type="journal article" date="2020" name="Curr. Microbiol.">
        <title>Tepidiphilus baoligensis sp. nov., a Novel Bacterium of the Family Hydrogenophilaceae Isolated from an Oil Reservoir.</title>
        <authorList>
            <person name="Zhang X."/>
            <person name="Wang G."/>
            <person name="Ma X."/>
            <person name="Yu J."/>
            <person name="You J."/>
            <person name="Xue Y."/>
            <person name="Ma Y."/>
        </authorList>
    </citation>
    <scope>NUCLEOTIDE SEQUENCE [LARGE SCALE GENOMIC DNA]</scope>
    <source>
        <strain evidence="2 3">B18-69</strain>
    </source>
</reference>
<dbReference type="RefSeq" id="WP_142811633.1">
    <property type="nucleotide sequence ID" value="NZ_JAAAUB010000002.1"/>
</dbReference>
<dbReference type="SUPFAM" id="SSF81301">
    <property type="entry name" value="Nucleotidyltransferase"/>
    <property type="match status" value="1"/>
</dbReference>
<dbReference type="CDD" id="cd05403">
    <property type="entry name" value="NT_KNTase_like"/>
    <property type="match status" value="1"/>
</dbReference>
<gene>
    <name evidence="2" type="ORF">GV368_02650</name>
</gene>
<protein>
    <submittedName>
        <fullName evidence="2">Nucleotidyltransferase domain-containing protein</fullName>
    </submittedName>
</protein>
<dbReference type="InterPro" id="IPR043519">
    <property type="entry name" value="NT_sf"/>
</dbReference>
<dbReference type="PANTHER" id="PTHR33933:SF1">
    <property type="entry name" value="PROTEIN ADENYLYLTRANSFERASE MNTA-RELATED"/>
    <property type="match status" value="1"/>
</dbReference>
<dbReference type="PANTHER" id="PTHR33933">
    <property type="entry name" value="NUCLEOTIDYLTRANSFERASE"/>
    <property type="match status" value="1"/>
</dbReference>
<sequence>MSGSVPPLDIRPEHWRIVRDILQRHLPGVEVWAFGSRAKGTARKYSDLDLAVITDRPLPLDLEARLREAFSESDLPYRVDVIDWASIDEAFRRIIERERVVVQEGGGRRFEPKTALG</sequence>
<keyword evidence="3" id="KW-1185">Reference proteome</keyword>
<dbReference type="Proteomes" id="UP000669605">
    <property type="component" value="Unassembled WGS sequence"/>
</dbReference>
<name>A0ABX1QJ57_9PROT</name>